<protein>
    <submittedName>
        <fullName evidence="2">Uncharacterized protein</fullName>
    </submittedName>
</protein>
<sequence length="116" mass="13153">MGINLSKQGSQNIRTSQQLELNALKDGHTGLFEYQFGAGSLWILCKCYAEVEQSELTFLGHCISRARLSSSSCEIGSTRLRKAAFLYKMSLSELPSKPRSYQSRHEEMRHNHSKVQ</sequence>
<comment type="caution">
    <text evidence="2">The sequence shown here is derived from an EMBL/GenBank/DDBJ whole genome shotgun (WGS) entry which is preliminary data.</text>
</comment>
<gene>
    <name evidence="2" type="ORF">EYF80_019119</name>
</gene>
<evidence type="ECO:0000313" key="3">
    <source>
        <dbReference type="Proteomes" id="UP000314294"/>
    </source>
</evidence>
<accession>A0A4Z2I0C7</accession>
<organism evidence="2 3">
    <name type="scientific">Liparis tanakae</name>
    <name type="common">Tanaka's snailfish</name>
    <dbReference type="NCBI Taxonomy" id="230148"/>
    <lineage>
        <taxon>Eukaryota</taxon>
        <taxon>Metazoa</taxon>
        <taxon>Chordata</taxon>
        <taxon>Craniata</taxon>
        <taxon>Vertebrata</taxon>
        <taxon>Euteleostomi</taxon>
        <taxon>Actinopterygii</taxon>
        <taxon>Neopterygii</taxon>
        <taxon>Teleostei</taxon>
        <taxon>Neoteleostei</taxon>
        <taxon>Acanthomorphata</taxon>
        <taxon>Eupercaria</taxon>
        <taxon>Perciformes</taxon>
        <taxon>Cottioidei</taxon>
        <taxon>Cottales</taxon>
        <taxon>Liparidae</taxon>
        <taxon>Liparis</taxon>
    </lineage>
</organism>
<evidence type="ECO:0000256" key="1">
    <source>
        <dbReference type="SAM" id="MobiDB-lite"/>
    </source>
</evidence>
<dbReference type="AlphaFoldDB" id="A0A4Z2I0C7"/>
<evidence type="ECO:0000313" key="2">
    <source>
        <dbReference type="EMBL" id="TNN70682.1"/>
    </source>
</evidence>
<dbReference type="EMBL" id="SRLO01000160">
    <property type="protein sequence ID" value="TNN70682.1"/>
    <property type="molecule type" value="Genomic_DNA"/>
</dbReference>
<name>A0A4Z2I0C7_9TELE</name>
<feature type="region of interest" description="Disordered" evidence="1">
    <location>
        <begin position="95"/>
        <end position="116"/>
    </location>
</feature>
<proteinExistence type="predicted"/>
<dbReference type="Proteomes" id="UP000314294">
    <property type="component" value="Unassembled WGS sequence"/>
</dbReference>
<reference evidence="2 3" key="1">
    <citation type="submission" date="2019-03" db="EMBL/GenBank/DDBJ databases">
        <title>First draft genome of Liparis tanakae, snailfish: a comprehensive survey of snailfish specific genes.</title>
        <authorList>
            <person name="Kim W."/>
            <person name="Song I."/>
            <person name="Jeong J.-H."/>
            <person name="Kim D."/>
            <person name="Kim S."/>
            <person name="Ryu S."/>
            <person name="Song J.Y."/>
            <person name="Lee S.K."/>
        </authorList>
    </citation>
    <scope>NUCLEOTIDE SEQUENCE [LARGE SCALE GENOMIC DNA]</scope>
    <source>
        <tissue evidence="2">Muscle</tissue>
    </source>
</reference>
<keyword evidence="3" id="KW-1185">Reference proteome</keyword>